<proteinExistence type="predicted"/>
<protein>
    <submittedName>
        <fullName evidence="2">Small integral membrane protein 38</fullName>
    </submittedName>
</protein>
<dbReference type="AlphaFoldDB" id="A0A9L0J9X7"/>
<dbReference type="KEGG" id="eai:106844256"/>
<evidence type="ECO:0000256" key="1">
    <source>
        <dbReference type="SAM" id="Phobius"/>
    </source>
</evidence>
<dbReference type="GeneID" id="106844256"/>
<organism evidence="2 3">
    <name type="scientific">Equus asinus</name>
    <name type="common">Donkey</name>
    <name type="synonym">Equus africanus asinus</name>
    <dbReference type="NCBI Taxonomy" id="9793"/>
    <lineage>
        <taxon>Eukaryota</taxon>
        <taxon>Metazoa</taxon>
        <taxon>Chordata</taxon>
        <taxon>Craniata</taxon>
        <taxon>Vertebrata</taxon>
        <taxon>Euteleostomi</taxon>
        <taxon>Mammalia</taxon>
        <taxon>Eutheria</taxon>
        <taxon>Laurasiatheria</taxon>
        <taxon>Perissodactyla</taxon>
        <taxon>Equidae</taxon>
        <taxon>Equus</taxon>
    </lineage>
</organism>
<keyword evidence="1" id="KW-1133">Transmembrane helix</keyword>
<reference evidence="2 3" key="1">
    <citation type="journal article" date="2020" name="Nat. Commun.">
        <title>Donkey genomes provide new insights into domestication and selection for coat color.</title>
        <authorList>
            <person name="Wang"/>
            <person name="C."/>
            <person name="Li"/>
            <person name="H."/>
            <person name="Guo"/>
            <person name="Y."/>
            <person name="Huang"/>
            <person name="J."/>
            <person name="Sun"/>
            <person name="Y."/>
            <person name="Min"/>
            <person name="J."/>
            <person name="Wang"/>
            <person name="J."/>
            <person name="Fang"/>
            <person name="X."/>
            <person name="Zhao"/>
            <person name="Z."/>
            <person name="Wang"/>
            <person name="S."/>
            <person name="Zhang"/>
            <person name="Y."/>
            <person name="Liu"/>
            <person name="Q."/>
            <person name="Jiang"/>
            <person name="Q."/>
            <person name="Wang"/>
            <person name="X."/>
            <person name="Guo"/>
            <person name="Y."/>
            <person name="Yang"/>
            <person name="C."/>
            <person name="Wang"/>
            <person name="Y."/>
            <person name="Tian"/>
            <person name="F."/>
            <person name="Zhuang"/>
            <person name="G."/>
            <person name="Fan"/>
            <person name="Y."/>
            <person name="Gao"/>
            <person name="Q."/>
            <person name="Li"/>
            <person name="Y."/>
            <person name="Ju"/>
            <person name="Z."/>
            <person name="Li"/>
            <person name="J."/>
            <person name="Li"/>
            <person name="R."/>
            <person name="Hou"/>
            <person name="M."/>
            <person name="Yang"/>
            <person name="G."/>
            <person name="Liu"/>
            <person name="G."/>
            <person name="Liu"/>
            <person name="W."/>
            <person name="Guo"/>
            <person name="J."/>
            <person name="Pan"/>
            <person name="S."/>
            <person name="Fan"/>
            <person name="G."/>
            <person name="Zhang"/>
            <person name="W."/>
            <person name="Zhang"/>
            <person name="R."/>
            <person name="Yu"/>
            <person name="J."/>
            <person name="Zhang"/>
            <person name="X."/>
            <person name="Yin"/>
            <person name="Q."/>
            <person name="Ji"/>
            <person name="C."/>
            <person name="Jin"/>
            <person name="Y."/>
            <person name="Yue"/>
            <person name="G."/>
            <person name="Liu"/>
            <person name="M."/>
            <person name="Xu"/>
            <person name="J."/>
            <person name="Liu"/>
            <person name="S."/>
            <person name="Jordana"/>
            <person name="J."/>
            <person name="Noce"/>
            <person name="A."/>
            <person name="Amills"/>
            <person name="M."/>
            <person name="Wu"/>
            <person name="D.D."/>
            <person name="Li"/>
            <person name="S."/>
            <person name="Zhou"/>
            <person name="X. and Zhong"/>
            <person name="J."/>
        </authorList>
    </citation>
    <scope>NUCLEOTIDE SEQUENCE [LARGE SCALE GENOMIC DNA]</scope>
</reference>
<reference evidence="2" key="3">
    <citation type="submission" date="2025-09" db="UniProtKB">
        <authorList>
            <consortium name="Ensembl"/>
        </authorList>
    </citation>
    <scope>IDENTIFICATION</scope>
</reference>
<dbReference type="RefSeq" id="XP_044618206.1">
    <property type="nucleotide sequence ID" value="XM_044762271.2"/>
</dbReference>
<accession>A0A9L0J9X7</accession>
<evidence type="ECO:0000313" key="3">
    <source>
        <dbReference type="Proteomes" id="UP000694387"/>
    </source>
</evidence>
<dbReference type="CTD" id="107984345"/>
<dbReference type="Proteomes" id="UP000694387">
    <property type="component" value="Chromosome 29"/>
</dbReference>
<evidence type="ECO:0000313" key="2">
    <source>
        <dbReference type="Ensembl" id="ENSEASP00005046822.1"/>
    </source>
</evidence>
<dbReference type="GeneTree" id="ENSGT01150000289675"/>
<sequence length="51" mass="5917">MASWLWGSTGPDPLVVLLVVILLTRFLLWSCLGTYIDYRLARQQPRKPKED</sequence>
<name>A0A9L0J9X7_EQUAS</name>
<feature type="transmembrane region" description="Helical" evidence="1">
    <location>
        <begin position="14"/>
        <end position="36"/>
    </location>
</feature>
<keyword evidence="3" id="KW-1185">Reference proteome</keyword>
<keyword evidence="1" id="KW-0812">Transmembrane</keyword>
<keyword evidence="1" id="KW-0472">Membrane</keyword>
<gene>
    <name evidence="2" type="primary">SMIM38</name>
</gene>
<reference evidence="2" key="2">
    <citation type="submission" date="2025-08" db="UniProtKB">
        <authorList>
            <consortium name="Ensembl"/>
        </authorList>
    </citation>
    <scope>IDENTIFICATION</scope>
</reference>
<dbReference type="Ensembl" id="ENSEAST00005049271.1">
    <property type="protein sequence ID" value="ENSEASP00005046822.1"/>
    <property type="gene ID" value="ENSEASG00005030431.1"/>
</dbReference>